<feature type="region of interest" description="Disordered" evidence="1">
    <location>
        <begin position="140"/>
        <end position="160"/>
    </location>
</feature>
<name>A0A8H5LZW8_9AGAR</name>
<dbReference type="Proteomes" id="UP000565441">
    <property type="component" value="Unassembled WGS sequence"/>
</dbReference>
<feature type="compositionally biased region" description="Low complexity" evidence="1">
    <location>
        <begin position="1"/>
        <end position="11"/>
    </location>
</feature>
<feature type="region of interest" description="Disordered" evidence="1">
    <location>
        <begin position="1"/>
        <end position="49"/>
    </location>
</feature>
<dbReference type="OrthoDB" id="2951854at2759"/>
<evidence type="ECO:0000313" key="3">
    <source>
        <dbReference type="Proteomes" id="UP000565441"/>
    </source>
</evidence>
<feature type="compositionally biased region" description="Pro residues" evidence="1">
    <location>
        <begin position="12"/>
        <end position="21"/>
    </location>
</feature>
<dbReference type="EMBL" id="JAACJP010000032">
    <property type="protein sequence ID" value="KAF5375682.1"/>
    <property type="molecule type" value="Genomic_DNA"/>
</dbReference>
<evidence type="ECO:0000313" key="2">
    <source>
        <dbReference type="EMBL" id="KAF5375682.1"/>
    </source>
</evidence>
<organism evidence="2 3">
    <name type="scientific">Tricholomella constricta</name>
    <dbReference type="NCBI Taxonomy" id="117010"/>
    <lineage>
        <taxon>Eukaryota</taxon>
        <taxon>Fungi</taxon>
        <taxon>Dikarya</taxon>
        <taxon>Basidiomycota</taxon>
        <taxon>Agaricomycotina</taxon>
        <taxon>Agaricomycetes</taxon>
        <taxon>Agaricomycetidae</taxon>
        <taxon>Agaricales</taxon>
        <taxon>Tricholomatineae</taxon>
        <taxon>Lyophyllaceae</taxon>
        <taxon>Tricholomella</taxon>
    </lineage>
</organism>
<proteinExistence type="predicted"/>
<protein>
    <submittedName>
        <fullName evidence="2">Uncharacterized protein</fullName>
    </submittedName>
</protein>
<comment type="caution">
    <text evidence="2">The sequence shown here is derived from an EMBL/GenBank/DDBJ whole genome shotgun (WGS) entry which is preliminary data.</text>
</comment>
<gene>
    <name evidence="2" type="ORF">D9615_009415</name>
</gene>
<dbReference type="AlphaFoldDB" id="A0A8H5LZW8"/>
<evidence type="ECO:0000256" key="1">
    <source>
        <dbReference type="SAM" id="MobiDB-lite"/>
    </source>
</evidence>
<accession>A0A8H5LZW8</accession>
<reference evidence="2 3" key="1">
    <citation type="journal article" date="2020" name="ISME J.">
        <title>Uncovering the hidden diversity of litter-decomposition mechanisms in mushroom-forming fungi.</title>
        <authorList>
            <person name="Floudas D."/>
            <person name="Bentzer J."/>
            <person name="Ahren D."/>
            <person name="Johansson T."/>
            <person name="Persson P."/>
            <person name="Tunlid A."/>
        </authorList>
    </citation>
    <scope>NUCLEOTIDE SEQUENCE [LARGE SCALE GENOMIC DNA]</scope>
    <source>
        <strain evidence="2 3">CBS 661.87</strain>
    </source>
</reference>
<sequence length="160" mass="17262">MLDIPACSSASQPPPSPPRCLPLPKRMLEAPRRRSQPKTAAKPSGWSPTPAGTPPVLLLPLPCPLVFIATVIFGTTDNNTDQPIHRHIGFIAYNKDTGPFPDPTVTIENIVSFTSLRLVVGFSGTCAVVIAKDVPAAHRHRRPSRGPIWRAPPTSAFSDF</sequence>
<keyword evidence="3" id="KW-1185">Reference proteome</keyword>